<dbReference type="Proteomes" id="UP000187203">
    <property type="component" value="Unassembled WGS sequence"/>
</dbReference>
<keyword evidence="2" id="KW-1185">Reference proteome</keyword>
<organism evidence="1 2">
    <name type="scientific">Corchorus olitorius</name>
    <dbReference type="NCBI Taxonomy" id="93759"/>
    <lineage>
        <taxon>Eukaryota</taxon>
        <taxon>Viridiplantae</taxon>
        <taxon>Streptophyta</taxon>
        <taxon>Embryophyta</taxon>
        <taxon>Tracheophyta</taxon>
        <taxon>Spermatophyta</taxon>
        <taxon>Magnoliopsida</taxon>
        <taxon>eudicotyledons</taxon>
        <taxon>Gunneridae</taxon>
        <taxon>Pentapetalae</taxon>
        <taxon>rosids</taxon>
        <taxon>malvids</taxon>
        <taxon>Malvales</taxon>
        <taxon>Malvaceae</taxon>
        <taxon>Grewioideae</taxon>
        <taxon>Apeibeae</taxon>
        <taxon>Corchorus</taxon>
    </lineage>
</organism>
<gene>
    <name evidence="1" type="ORF">COLO4_34340</name>
</gene>
<sequence length="55" mass="5986">MPEITSPRHCHPSPCRSSEPPLMATEICRNTLLGLLSLAPISIPPKTVSKHLKQA</sequence>
<reference evidence="2" key="1">
    <citation type="submission" date="2013-09" db="EMBL/GenBank/DDBJ databases">
        <title>Corchorus olitorius genome sequencing.</title>
        <authorList>
            <person name="Alam M."/>
            <person name="Haque M.S."/>
            <person name="Islam M.S."/>
            <person name="Emdad E.M."/>
            <person name="Islam M.M."/>
            <person name="Ahmed B."/>
            <person name="Halim A."/>
            <person name="Hossen Q.M.M."/>
            <person name="Hossain M.Z."/>
            <person name="Ahmed R."/>
            <person name="Khan M.M."/>
            <person name="Islam R."/>
            <person name="Rashid M.M."/>
            <person name="Khan S.A."/>
            <person name="Rahman M.S."/>
            <person name="Alam M."/>
            <person name="Yahiya A.S."/>
            <person name="Khan M.S."/>
            <person name="Azam M.S."/>
            <person name="Haque T."/>
            <person name="Lashkar M.Z.H."/>
            <person name="Akhand A.I."/>
            <person name="Morshed G."/>
            <person name="Roy S."/>
            <person name="Uddin K.S."/>
            <person name="Rabeya T."/>
            <person name="Hossain A.S."/>
            <person name="Chowdhury A."/>
            <person name="Snigdha A.R."/>
            <person name="Mortoza M.S."/>
            <person name="Matin S.A."/>
            <person name="Hoque S.M.E."/>
            <person name="Islam M.K."/>
            <person name="Roy D.K."/>
            <person name="Haider R."/>
            <person name="Moosa M.M."/>
            <person name="Elias S.M."/>
            <person name="Hasan A.M."/>
            <person name="Jahan S."/>
            <person name="Shafiuddin M."/>
            <person name="Mahmood N."/>
            <person name="Shommy N.S."/>
        </authorList>
    </citation>
    <scope>NUCLEOTIDE SEQUENCE [LARGE SCALE GENOMIC DNA]</scope>
    <source>
        <strain evidence="2">cv. O-4</strain>
    </source>
</reference>
<dbReference type="AlphaFoldDB" id="A0A1R3GLN6"/>
<evidence type="ECO:0000313" key="1">
    <source>
        <dbReference type="EMBL" id="OMO58966.1"/>
    </source>
</evidence>
<comment type="caution">
    <text evidence="1">The sequence shown here is derived from an EMBL/GenBank/DDBJ whole genome shotgun (WGS) entry which is preliminary data.</text>
</comment>
<dbReference type="EMBL" id="AWUE01022271">
    <property type="protein sequence ID" value="OMO58966.1"/>
    <property type="molecule type" value="Genomic_DNA"/>
</dbReference>
<evidence type="ECO:0000313" key="2">
    <source>
        <dbReference type="Proteomes" id="UP000187203"/>
    </source>
</evidence>
<name>A0A1R3GLN6_9ROSI</name>
<protein>
    <submittedName>
        <fullName evidence="1">Uncharacterized protein</fullName>
    </submittedName>
</protein>
<accession>A0A1R3GLN6</accession>
<proteinExistence type="predicted"/>